<evidence type="ECO:0000313" key="1">
    <source>
        <dbReference type="EMBL" id="EOY30447.1"/>
    </source>
</evidence>
<proteinExistence type="predicted"/>
<dbReference type="InParanoid" id="A0A061GMR0"/>
<reference evidence="1 2" key="1">
    <citation type="journal article" date="2013" name="Genome Biol.">
        <title>The genome sequence of the most widely cultivated cacao type and its use to identify candidate genes regulating pod color.</title>
        <authorList>
            <person name="Motamayor J.C."/>
            <person name="Mockaitis K."/>
            <person name="Schmutz J."/>
            <person name="Haiminen N."/>
            <person name="Iii D.L."/>
            <person name="Cornejo O."/>
            <person name="Findley S.D."/>
            <person name="Zheng P."/>
            <person name="Utro F."/>
            <person name="Royaert S."/>
            <person name="Saski C."/>
            <person name="Jenkins J."/>
            <person name="Podicheti R."/>
            <person name="Zhao M."/>
            <person name="Scheffler B.E."/>
            <person name="Stack J.C."/>
            <person name="Feltus F.A."/>
            <person name="Mustiga G.M."/>
            <person name="Amores F."/>
            <person name="Phillips W."/>
            <person name="Marelli J.P."/>
            <person name="May G.D."/>
            <person name="Shapiro H."/>
            <person name="Ma J."/>
            <person name="Bustamante C.D."/>
            <person name="Schnell R.J."/>
            <person name="Main D."/>
            <person name="Gilbert D."/>
            <person name="Parida L."/>
            <person name="Kuhn D.N."/>
        </authorList>
    </citation>
    <scope>NUCLEOTIDE SEQUENCE [LARGE SCALE GENOMIC DNA]</scope>
    <source>
        <strain evidence="2">cv. Matina 1-6</strain>
    </source>
</reference>
<evidence type="ECO:0000313" key="2">
    <source>
        <dbReference type="Proteomes" id="UP000026915"/>
    </source>
</evidence>
<dbReference type="HOGENOM" id="CLU_1996735_0_0_1"/>
<keyword evidence="2" id="KW-1185">Reference proteome</keyword>
<dbReference type="Proteomes" id="UP000026915">
    <property type="component" value="Chromosome 9"/>
</dbReference>
<dbReference type="EMBL" id="CM001887">
    <property type="protein sequence ID" value="EOY30447.1"/>
    <property type="molecule type" value="Genomic_DNA"/>
</dbReference>
<sequence length="125" mass="13782">MFVCCLMDESSDVEFMDNHRCDDPRSPILCNKIEPTPEYTVFEQDPCHLVKPLLYDADLYGIILRHMRHSLSFTPPPTSSSSSSNHSYCYAVKSGFLGYVPSKPLLSSPMEGGYGGGLVPAVGQC</sequence>
<gene>
    <name evidence="1" type="ORF">TCM_037654</name>
</gene>
<dbReference type="AlphaFoldDB" id="A0A061GMR0"/>
<protein>
    <submittedName>
        <fullName evidence="1">Uncharacterized protein</fullName>
    </submittedName>
</protein>
<name>A0A061GMR0_THECC</name>
<accession>A0A061GMR0</accession>
<organism evidence="1 2">
    <name type="scientific">Theobroma cacao</name>
    <name type="common">Cacao</name>
    <name type="synonym">Cocoa</name>
    <dbReference type="NCBI Taxonomy" id="3641"/>
    <lineage>
        <taxon>Eukaryota</taxon>
        <taxon>Viridiplantae</taxon>
        <taxon>Streptophyta</taxon>
        <taxon>Embryophyta</taxon>
        <taxon>Tracheophyta</taxon>
        <taxon>Spermatophyta</taxon>
        <taxon>Magnoliopsida</taxon>
        <taxon>eudicotyledons</taxon>
        <taxon>Gunneridae</taxon>
        <taxon>Pentapetalae</taxon>
        <taxon>rosids</taxon>
        <taxon>malvids</taxon>
        <taxon>Malvales</taxon>
        <taxon>Malvaceae</taxon>
        <taxon>Byttnerioideae</taxon>
        <taxon>Theobroma</taxon>
    </lineage>
</organism>
<dbReference type="Gramene" id="EOY30447">
    <property type="protein sequence ID" value="EOY30447"/>
    <property type="gene ID" value="TCM_037654"/>
</dbReference>